<dbReference type="InterPro" id="IPR008767">
    <property type="entry name" value="Phage_SPP1_head-tail_adaptor"/>
</dbReference>
<dbReference type="Proteomes" id="UP000543804">
    <property type="component" value="Unassembled WGS sequence"/>
</dbReference>
<dbReference type="Gene3D" id="2.40.10.270">
    <property type="entry name" value="Bacteriophage SPP1 head-tail adaptor protein"/>
    <property type="match status" value="1"/>
</dbReference>
<dbReference type="InterPro" id="IPR038666">
    <property type="entry name" value="SSP1_head-tail_sf"/>
</dbReference>
<dbReference type="EMBL" id="JABAFA010000028">
    <property type="protein sequence ID" value="NMD99368.1"/>
    <property type="molecule type" value="Genomic_DNA"/>
</dbReference>
<sequence length="114" mass="12939">MYVNIGELRHRVTVLRPRAEPDASGNLVAGDCDEVFSCWAKVLPFAAKISDGTAELVREVDYRVVLRYRNPSAIRAEDIILWQGRKLSPAAPPYPLDGKRRWLVIECREMVEDA</sequence>
<organism evidence="1 2">
    <name type="scientific">Selenomonas bovis</name>
    <dbReference type="NCBI Taxonomy" id="416586"/>
    <lineage>
        <taxon>Bacteria</taxon>
        <taxon>Bacillati</taxon>
        <taxon>Bacillota</taxon>
        <taxon>Negativicutes</taxon>
        <taxon>Selenomonadales</taxon>
        <taxon>Selenomonadaceae</taxon>
        <taxon>Selenomonas</taxon>
    </lineage>
</organism>
<gene>
    <name evidence="1" type="ORF">HF878_07790</name>
</gene>
<reference evidence="1 2" key="1">
    <citation type="submission" date="2020-04" db="EMBL/GenBank/DDBJ databases">
        <authorList>
            <person name="Hitch T.C.A."/>
            <person name="Wylensek D."/>
            <person name="Clavel T."/>
        </authorList>
    </citation>
    <scope>NUCLEOTIDE SEQUENCE [LARGE SCALE GENOMIC DNA]</scope>
    <source>
        <strain evidence="1 2">PG-130-P53-12</strain>
    </source>
</reference>
<name>A0A848B810_9FIRM</name>
<proteinExistence type="predicted"/>
<accession>A0A848B810</accession>
<dbReference type="RefSeq" id="WP_170077720.1">
    <property type="nucleotide sequence ID" value="NZ_JABAFA010000028.1"/>
</dbReference>
<protein>
    <submittedName>
        <fullName evidence="1">Head-tail adaptor protein</fullName>
    </submittedName>
</protein>
<evidence type="ECO:0000313" key="2">
    <source>
        <dbReference type="Proteomes" id="UP000543804"/>
    </source>
</evidence>
<evidence type="ECO:0000313" key="1">
    <source>
        <dbReference type="EMBL" id="NMD99368.1"/>
    </source>
</evidence>
<dbReference type="AlphaFoldDB" id="A0A848B810"/>
<comment type="caution">
    <text evidence="1">The sequence shown here is derived from an EMBL/GenBank/DDBJ whole genome shotgun (WGS) entry which is preliminary data.</text>
</comment>
<keyword evidence="2" id="KW-1185">Reference proteome</keyword>
<dbReference type="Pfam" id="PF05521">
    <property type="entry name" value="Phage_HCP"/>
    <property type="match status" value="1"/>
</dbReference>